<reference evidence="9 10" key="1">
    <citation type="journal article" date="2016" name="PLoS ONE">
        <title>Sequence Assembly of Yarrowia lipolytica Strain W29/CLIB89 Shows Transposable Element Diversity.</title>
        <authorList>
            <person name="Magnan C."/>
            <person name="Yu J."/>
            <person name="Chang I."/>
            <person name="Jahn E."/>
            <person name="Kanomata Y."/>
            <person name="Wu J."/>
            <person name="Zeller M."/>
            <person name="Oakes M."/>
            <person name="Baldi P."/>
            <person name="Sandmeyer S."/>
        </authorList>
    </citation>
    <scope>NUCLEOTIDE SEQUENCE [LARGE SCALE GENOMIC DNA]</scope>
    <source>
        <strain evidence="10">CLIB89(W29)</strain>
    </source>
</reference>
<dbReference type="EMBL" id="CP017553">
    <property type="protein sequence ID" value="AOW00911.1"/>
    <property type="molecule type" value="Genomic_DNA"/>
</dbReference>
<comment type="pathway">
    <text evidence="2 7">Protein modification; peptidyl-diphthamide biosynthesis.</text>
</comment>
<dbReference type="KEGG" id="yli:2905964"/>
<keyword evidence="7" id="KW-0963">Cytoplasm</keyword>
<dbReference type="VEuPathDB" id="FungiDB:YALI1_A21040g"/>
<dbReference type="OMA" id="QIWNENH"/>
<comment type="cofactor">
    <cofactor evidence="1">
        <name>[4Fe-4S] cluster</name>
        <dbReference type="ChEBI" id="CHEBI:49883"/>
    </cofactor>
</comment>
<dbReference type="SFLD" id="SFLDG01121">
    <property type="entry name" value="Diphthamide_biosynthesis"/>
    <property type="match status" value="1"/>
</dbReference>
<evidence type="ECO:0000256" key="2">
    <source>
        <dbReference type="ARBA" id="ARBA00005156"/>
    </source>
</evidence>
<comment type="similarity">
    <text evidence="3 7">Belongs to the DPH1/DPH2 family. DPH2 subfamily.</text>
</comment>
<accession>A0A1D8N5J4</accession>
<dbReference type="GO" id="GO:0090560">
    <property type="term" value="F:2-(3-amino-3-carboxypropyl)histidine synthase activity"/>
    <property type="evidence" value="ECO:0007669"/>
    <property type="project" value="InterPro"/>
</dbReference>
<protein>
    <recommendedName>
        <fullName evidence="7">2-(3-amino-3-carboxypropyl)histidine synthase subunit 2</fullName>
    </recommendedName>
</protein>
<evidence type="ECO:0000256" key="1">
    <source>
        <dbReference type="ARBA" id="ARBA00001966"/>
    </source>
</evidence>
<dbReference type="Gene3D" id="3.40.50.11840">
    <property type="entry name" value="Diphthamide synthesis DPH1/DPH2 domain 1"/>
    <property type="match status" value="1"/>
</dbReference>
<evidence type="ECO:0000256" key="8">
    <source>
        <dbReference type="SAM" id="MobiDB-lite"/>
    </source>
</evidence>
<evidence type="ECO:0000256" key="3">
    <source>
        <dbReference type="ARBA" id="ARBA00006179"/>
    </source>
</evidence>
<comment type="subcellular location">
    <subcellularLocation>
        <location evidence="7">Cytoplasm</location>
    </subcellularLocation>
</comment>
<sequence length="481" mass="53569">MSQAPVLSTEPEFETVAPLVRETPSNDYLNKYYCLPQLTEYLNSHEYKSIALQFPANDVADSALVVRLLKQTVDPSISLFILADTNYSPCCVDVVGANHIKADLVVHFGSACLNPVTMPVVYVFCNPEIDVKVMVDQLTEQIKDAEQPNILLDSDSKYYPEMPTMFKALREAFPDKIIVRSFIPNPQETLGLSEEETKPDAEEGYLYRRTHDDLDPQETMLIYVGTPSSSLALHYSTRFGATAYFNPVSGQAETPKTAIMKRYRYMNMARAAQTIGILINSLSMSETKEMSKKLQKAIAESGKKSYTFVVGKPNVAKLANFEVVDVWAVFGCGIGGIILENEEQYFKPVVSVYELGLALQPELSWTGEWEIDSNKVDLNVEVDEDEVDEPFFNPVTGKFIDHKPLHVQEYSDDEETQALVKSIGGSLTIKNTVTTAAIQLQQREWQGLGHDYGSGEEDGADLEEGRGGIARGYAVGDDERM</sequence>
<dbReference type="SFLD" id="SFLDS00032">
    <property type="entry name" value="Radical_SAM_3-amino-3-carboxyp"/>
    <property type="match status" value="1"/>
</dbReference>
<dbReference type="Proteomes" id="UP000182444">
    <property type="component" value="Chromosome 1A"/>
</dbReference>
<organism evidence="9 10">
    <name type="scientific">Yarrowia lipolytica</name>
    <name type="common">Candida lipolytica</name>
    <dbReference type="NCBI Taxonomy" id="4952"/>
    <lineage>
        <taxon>Eukaryota</taxon>
        <taxon>Fungi</taxon>
        <taxon>Dikarya</taxon>
        <taxon>Ascomycota</taxon>
        <taxon>Saccharomycotina</taxon>
        <taxon>Dipodascomycetes</taxon>
        <taxon>Dipodascales</taxon>
        <taxon>Dipodascales incertae sedis</taxon>
        <taxon>Yarrowia</taxon>
    </lineage>
</organism>
<feature type="region of interest" description="Disordered" evidence="8">
    <location>
        <begin position="449"/>
        <end position="481"/>
    </location>
</feature>
<dbReference type="UniPathway" id="UPA00559"/>
<dbReference type="NCBIfam" id="TIGR00272">
    <property type="entry name" value="DPH2"/>
    <property type="match status" value="1"/>
</dbReference>
<evidence type="ECO:0000313" key="10">
    <source>
        <dbReference type="Proteomes" id="UP000182444"/>
    </source>
</evidence>
<dbReference type="Gene3D" id="3.40.50.11860">
    <property type="entry name" value="Diphthamide synthesis DPH1/DPH2 domain 3"/>
    <property type="match status" value="1"/>
</dbReference>
<dbReference type="InterPro" id="IPR042265">
    <property type="entry name" value="DPH1/DPH2_3"/>
</dbReference>
<dbReference type="PANTHER" id="PTHR10762:SF2">
    <property type="entry name" value="2-(3-AMINO-3-CARBOXYPROPYL)HISTIDINE SYNTHASE SUBUNIT 2"/>
    <property type="match status" value="1"/>
</dbReference>
<dbReference type="InterPro" id="IPR010014">
    <property type="entry name" value="DHP2"/>
</dbReference>
<dbReference type="Pfam" id="PF01866">
    <property type="entry name" value="Diphthamide_syn"/>
    <property type="match status" value="1"/>
</dbReference>
<dbReference type="RefSeq" id="XP_500265.3">
    <property type="nucleotide sequence ID" value="XM_500265.3"/>
</dbReference>
<evidence type="ECO:0000256" key="5">
    <source>
        <dbReference type="ARBA" id="ARBA00023004"/>
    </source>
</evidence>
<dbReference type="GeneID" id="2905964"/>
<dbReference type="VEuPathDB" id="FungiDB:YALI0_A19954g"/>
<dbReference type="SFLD" id="SFLDF00408">
    <property type="entry name" value="Diphthamide_biosynthesis_famil"/>
    <property type="match status" value="1"/>
</dbReference>
<evidence type="ECO:0000313" key="9">
    <source>
        <dbReference type="EMBL" id="AOW00911.1"/>
    </source>
</evidence>
<dbReference type="GO" id="GO:0051536">
    <property type="term" value="F:iron-sulfur cluster binding"/>
    <property type="evidence" value="ECO:0007669"/>
    <property type="project" value="UniProtKB-KW"/>
</dbReference>
<keyword evidence="5 7" id="KW-0408">Iron</keyword>
<dbReference type="eggNOG" id="KOG2648">
    <property type="taxonomic scope" value="Eukaryota"/>
</dbReference>
<dbReference type="InterPro" id="IPR042263">
    <property type="entry name" value="DPH1/DPH2_1"/>
</dbReference>
<dbReference type="NCBIfam" id="TIGR00322">
    <property type="entry name" value="diphth2_R"/>
    <property type="match status" value="1"/>
</dbReference>
<evidence type="ECO:0000256" key="4">
    <source>
        <dbReference type="ARBA" id="ARBA00022723"/>
    </source>
</evidence>
<proteinExistence type="inferred from homology"/>
<keyword evidence="6 7" id="KW-0411">Iron-sulfur</keyword>
<keyword evidence="4 7" id="KW-0479">Metal-binding</keyword>
<dbReference type="SMR" id="A0A1D8N5J4"/>
<dbReference type="PANTHER" id="PTHR10762">
    <property type="entry name" value="DIPHTHAMIDE BIOSYNTHESIS PROTEIN"/>
    <property type="match status" value="1"/>
</dbReference>
<name>A0A1D8N5J4_YARLL</name>
<evidence type="ECO:0000256" key="7">
    <source>
        <dbReference type="RuleBase" id="RU364133"/>
    </source>
</evidence>
<dbReference type="AlphaFoldDB" id="A0A1D8N5J4"/>
<comment type="function">
    <text evidence="7">Required for the first step of diphthamide biosynthesis, a post-translational modification of histidine which occurs in elongation factor 2. DPH1 and DPH2 transfer a 3-amino-3-carboxypropyl (ACP) group from S-adenosyl-L-methionine (SAM) to a histidine residue, the reaction is assisted by a reduction system comprising DPH3 and a NADH-dependent reductase. Facilitates the reduction of the catalytic iron-sulfur cluster found in the DPH1 subunit.</text>
</comment>
<dbReference type="GO" id="GO:0005737">
    <property type="term" value="C:cytoplasm"/>
    <property type="evidence" value="ECO:0007669"/>
    <property type="project" value="UniProtKB-SubCell"/>
</dbReference>
<evidence type="ECO:0000256" key="6">
    <source>
        <dbReference type="ARBA" id="ARBA00023014"/>
    </source>
</evidence>
<dbReference type="InterPro" id="IPR016435">
    <property type="entry name" value="DPH1/DPH2"/>
</dbReference>
<dbReference type="GO" id="GO:0017183">
    <property type="term" value="P:protein histidyl modification to diphthamide"/>
    <property type="evidence" value="ECO:0007669"/>
    <property type="project" value="UniProtKB-UniPathway"/>
</dbReference>
<gene>
    <name evidence="9" type="ORF">YALI1_A21040g</name>
</gene>
<dbReference type="GO" id="GO:0046872">
    <property type="term" value="F:metal ion binding"/>
    <property type="evidence" value="ECO:0007669"/>
    <property type="project" value="UniProtKB-KW"/>
</dbReference>
<dbReference type="FunFam" id="3.40.50.11860:FF:000001">
    <property type="entry name" value="2-(3-amino-3-carboxypropyl)histidine synthase subunit 2"/>
    <property type="match status" value="1"/>
</dbReference>